<evidence type="ECO:0000256" key="7">
    <source>
        <dbReference type="ARBA" id="ARBA00022723"/>
    </source>
</evidence>
<dbReference type="Pfam" id="PF13649">
    <property type="entry name" value="Methyltransf_25"/>
    <property type="match status" value="1"/>
</dbReference>
<protein>
    <recommendedName>
        <fullName evidence="3">Small RNA 2'-O-methyltransferase</fullName>
        <ecNumber evidence="11">2.1.1.386</ecNumber>
    </recommendedName>
</protein>
<keyword evidence="16" id="KW-1185">Reference proteome</keyword>
<evidence type="ECO:0000313" key="16">
    <source>
        <dbReference type="Proteomes" id="UP001157946"/>
    </source>
</evidence>
<dbReference type="EMBL" id="FXTU01000004">
    <property type="protein sequence ID" value="SMP23644.1"/>
    <property type="molecule type" value="Genomic_DNA"/>
</dbReference>
<comment type="similarity">
    <text evidence="2">Belongs to the methyltransferase superfamily. HEN1 family.</text>
</comment>
<dbReference type="Gene3D" id="3.40.50.150">
    <property type="entry name" value="Vaccinia Virus protein VP39"/>
    <property type="match status" value="1"/>
</dbReference>
<evidence type="ECO:0000256" key="6">
    <source>
        <dbReference type="ARBA" id="ARBA00022691"/>
    </source>
</evidence>
<evidence type="ECO:0000256" key="2">
    <source>
        <dbReference type="ARBA" id="ARBA00009026"/>
    </source>
</evidence>
<evidence type="ECO:0000256" key="12">
    <source>
        <dbReference type="ARBA" id="ARBA00048418"/>
    </source>
</evidence>
<evidence type="ECO:0000256" key="11">
    <source>
        <dbReference type="ARBA" id="ARBA00035025"/>
    </source>
</evidence>
<dbReference type="InterPro" id="IPR041698">
    <property type="entry name" value="Methyltransf_25"/>
</dbReference>
<evidence type="ECO:0000256" key="1">
    <source>
        <dbReference type="ARBA" id="ARBA00001946"/>
    </source>
</evidence>
<dbReference type="GO" id="GO:0090486">
    <property type="term" value="F:small RNA 2'-O-methyltransferase activity"/>
    <property type="evidence" value="ECO:0007669"/>
    <property type="project" value="UniProtKB-EC"/>
</dbReference>
<evidence type="ECO:0000256" key="4">
    <source>
        <dbReference type="ARBA" id="ARBA00022603"/>
    </source>
</evidence>
<proteinExistence type="inferred from homology"/>
<dbReference type="InterPro" id="IPR026610">
    <property type="entry name" value="Hen1"/>
</dbReference>
<evidence type="ECO:0000256" key="8">
    <source>
        <dbReference type="ARBA" id="ARBA00022842"/>
    </source>
</evidence>
<dbReference type="GO" id="GO:0046872">
    <property type="term" value="F:metal ion binding"/>
    <property type="evidence" value="ECO:0007669"/>
    <property type="project" value="UniProtKB-KW"/>
</dbReference>
<reference evidence="15" key="1">
    <citation type="submission" date="2017-05" db="EMBL/GenBank/DDBJ databases">
        <authorList>
            <person name="Varghese N."/>
            <person name="Submissions S."/>
        </authorList>
    </citation>
    <scope>NUCLEOTIDE SEQUENCE</scope>
    <source>
        <strain evidence="15">DSM 45262</strain>
    </source>
</reference>
<keyword evidence="10" id="KW-0943">RNA-mediated gene silencing</keyword>
<evidence type="ECO:0000259" key="14">
    <source>
        <dbReference type="Pfam" id="PF13649"/>
    </source>
</evidence>
<dbReference type="InterPro" id="IPR024026">
    <property type="entry name" value="3'-RNA_MeTfrase_Hen1_bac"/>
</dbReference>
<feature type="domain" description="Hen1 N-terminal" evidence="13">
    <location>
        <begin position="1"/>
        <end position="240"/>
    </location>
</feature>
<accession>A0AA46AFY0</accession>
<dbReference type="Gene3D" id="3.30.1610.20">
    <property type="entry name" value="Hen1, N-terminal domain"/>
    <property type="match status" value="1"/>
</dbReference>
<keyword evidence="9" id="KW-0694">RNA-binding</keyword>
<comment type="cofactor">
    <cofactor evidence="1">
        <name>Mg(2+)</name>
        <dbReference type="ChEBI" id="CHEBI:18420"/>
    </cofactor>
</comment>
<dbReference type="RefSeq" id="WP_284724403.1">
    <property type="nucleotide sequence ID" value="NZ_FXTU01000004.1"/>
</dbReference>
<dbReference type="CDD" id="cd02440">
    <property type="entry name" value="AdoMet_MTases"/>
    <property type="match status" value="1"/>
</dbReference>
<evidence type="ECO:0000259" key="13">
    <source>
        <dbReference type="Pfam" id="PF12623"/>
    </source>
</evidence>
<keyword evidence="4" id="KW-0489">Methyltransferase</keyword>
<name>A0AA46AFY0_9BACL</name>
<sequence length="452" mass="51442">MYLEITYQREPATDLGYLLHKHPERVHTFALSYGQAHVFYPEVSETRCTAVLLMELDPVKLVRGRGPHGSGFALDQYVNDRPYVASSFFSVALSQVYSSALAGRSSERPELVEQAVPLEARLPVLSASGGCERVRRLFAPLGYEVEVAPLPLDEAYPEWGNSPYVQLTLRGTVRLKDLLSHLYVLIPAIDHEKHYWVGEDEVAKLLRHGEEWLPQHPEREWITMRYLKYQRRLADQALAKWSESSALEEGGEEQVEKPQRLNDIRLQTVAQLLRESGASRILDLGCGEGKLLRLLASERRFAKLAGMDVSIEALRRARERLPEEVELFQGSLLYRDERLQGFEAVSLVEVIEHIEPDGLPLLEQLVFGELGPATVIVTTPNREYNDLFEGLEEGKFRHHDHRFEWTRAQFAEWAELLAKRNGYTVSFHPVGPLDEAVGAPTQLALFRKEIEA</sequence>
<organism evidence="15 16">
    <name type="scientific">Laceyella tengchongensis</name>
    <dbReference type="NCBI Taxonomy" id="574699"/>
    <lineage>
        <taxon>Bacteria</taxon>
        <taxon>Bacillati</taxon>
        <taxon>Bacillota</taxon>
        <taxon>Bacilli</taxon>
        <taxon>Bacillales</taxon>
        <taxon>Thermoactinomycetaceae</taxon>
        <taxon>Laceyella</taxon>
    </lineage>
</organism>
<dbReference type="GO" id="GO:0003723">
    <property type="term" value="F:RNA binding"/>
    <property type="evidence" value="ECO:0007669"/>
    <property type="project" value="UniProtKB-KW"/>
</dbReference>
<evidence type="ECO:0000256" key="10">
    <source>
        <dbReference type="ARBA" id="ARBA00023158"/>
    </source>
</evidence>
<feature type="domain" description="Methyltransferase" evidence="14">
    <location>
        <begin position="281"/>
        <end position="359"/>
    </location>
</feature>
<keyword evidence="6" id="KW-0949">S-adenosyl-L-methionine</keyword>
<gene>
    <name evidence="15" type="ORF">SAMN06265361_104237</name>
</gene>
<evidence type="ECO:0000256" key="9">
    <source>
        <dbReference type="ARBA" id="ARBA00022884"/>
    </source>
</evidence>
<dbReference type="PANTHER" id="PTHR21404:SF3">
    <property type="entry name" value="SMALL RNA 2'-O-METHYLTRANSFERASE"/>
    <property type="match status" value="1"/>
</dbReference>
<dbReference type="Proteomes" id="UP001157946">
    <property type="component" value="Unassembled WGS sequence"/>
</dbReference>
<dbReference type="GO" id="GO:0031047">
    <property type="term" value="P:regulatory ncRNA-mediated gene silencing"/>
    <property type="evidence" value="ECO:0007669"/>
    <property type="project" value="UniProtKB-KW"/>
</dbReference>
<dbReference type="EC" id="2.1.1.386" evidence="11"/>
<dbReference type="SUPFAM" id="SSF53335">
    <property type="entry name" value="S-adenosyl-L-methionine-dependent methyltransferases"/>
    <property type="match status" value="1"/>
</dbReference>
<evidence type="ECO:0000313" key="15">
    <source>
        <dbReference type="EMBL" id="SMP23644.1"/>
    </source>
</evidence>
<dbReference type="NCBIfam" id="TIGR04074">
    <property type="entry name" value="bacter_Hen1"/>
    <property type="match status" value="1"/>
</dbReference>
<dbReference type="GO" id="GO:0001510">
    <property type="term" value="P:RNA methylation"/>
    <property type="evidence" value="ECO:0007669"/>
    <property type="project" value="InterPro"/>
</dbReference>
<keyword evidence="5" id="KW-0808">Transferase</keyword>
<dbReference type="AlphaFoldDB" id="A0AA46AFY0"/>
<dbReference type="PANTHER" id="PTHR21404">
    <property type="entry name" value="HEN1"/>
    <property type="match status" value="1"/>
</dbReference>
<dbReference type="InterPro" id="IPR024740">
    <property type="entry name" value="Hen1_N"/>
</dbReference>
<keyword evidence="7" id="KW-0479">Metal-binding</keyword>
<comment type="caution">
    <text evidence="15">The sequence shown here is derived from an EMBL/GenBank/DDBJ whole genome shotgun (WGS) entry which is preliminary data.</text>
</comment>
<comment type="catalytic activity">
    <reaction evidence="12">
        <text>small RNA 3'-end nucleotide + S-adenosyl-L-methionine = small RNA 3'-end 2'-O-methylnucleotide + S-adenosyl-L-homocysteine + H(+)</text>
        <dbReference type="Rhea" id="RHEA:37887"/>
        <dbReference type="Rhea" id="RHEA-COMP:10415"/>
        <dbReference type="Rhea" id="RHEA-COMP:10416"/>
        <dbReference type="ChEBI" id="CHEBI:15378"/>
        <dbReference type="ChEBI" id="CHEBI:57856"/>
        <dbReference type="ChEBI" id="CHEBI:59789"/>
        <dbReference type="ChEBI" id="CHEBI:74896"/>
        <dbReference type="ChEBI" id="CHEBI:74898"/>
        <dbReference type="EC" id="2.1.1.386"/>
    </reaction>
</comment>
<evidence type="ECO:0000256" key="5">
    <source>
        <dbReference type="ARBA" id="ARBA00022679"/>
    </source>
</evidence>
<dbReference type="InterPro" id="IPR029063">
    <property type="entry name" value="SAM-dependent_MTases_sf"/>
</dbReference>
<dbReference type="InterPro" id="IPR038546">
    <property type="entry name" value="Hen1_N_sf"/>
</dbReference>
<keyword evidence="8" id="KW-0460">Magnesium</keyword>
<evidence type="ECO:0000256" key="3">
    <source>
        <dbReference type="ARBA" id="ARBA00021330"/>
    </source>
</evidence>
<dbReference type="Pfam" id="PF12623">
    <property type="entry name" value="Hen1_L"/>
    <property type="match status" value="1"/>
</dbReference>